<evidence type="ECO:0000256" key="3">
    <source>
        <dbReference type="ARBA" id="ARBA00022795"/>
    </source>
</evidence>
<gene>
    <name evidence="6 7" type="primary">csrA</name>
    <name evidence="7" type="ORF">SBF1_7880004</name>
</gene>
<dbReference type="GO" id="GO:0045947">
    <property type="term" value="P:negative regulation of translational initiation"/>
    <property type="evidence" value="ECO:0007669"/>
    <property type="project" value="UniProtKB-UniRule"/>
</dbReference>
<name>A0A2U3LS04_9FIRM</name>
<keyword evidence="1 6" id="KW-0963">Cytoplasm</keyword>
<dbReference type="Proteomes" id="UP000238916">
    <property type="component" value="Unassembled WGS sequence"/>
</dbReference>
<comment type="function">
    <text evidence="6">A translational regulator that binds mRNA to regulate translation initiation and/or mRNA stability. Usually binds in the 5'-UTR at or near the Shine-Dalgarno sequence preventing ribosome-binding, thus repressing translation. Its main target seems to be the major flagellin gene, while its function is anatagonized by FliW.</text>
</comment>
<evidence type="ECO:0000256" key="1">
    <source>
        <dbReference type="ARBA" id="ARBA00022490"/>
    </source>
</evidence>
<comment type="subcellular location">
    <subcellularLocation>
        <location evidence="6">Cytoplasm</location>
    </subcellularLocation>
</comment>
<dbReference type="InterPro" id="IPR036107">
    <property type="entry name" value="CsrA_sf"/>
</dbReference>
<comment type="subunit">
    <text evidence="6">Homodimer; the beta-strands of each monomer intercalate to form a hydrophobic core, while the alpha-helices form wings that extend away from the core.</text>
</comment>
<evidence type="ECO:0000256" key="5">
    <source>
        <dbReference type="ARBA" id="ARBA00022884"/>
    </source>
</evidence>
<dbReference type="GO" id="GO:0006402">
    <property type="term" value="P:mRNA catabolic process"/>
    <property type="evidence" value="ECO:0007669"/>
    <property type="project" value="InterPro"/>
</dbReference>
<dbReference type="SUPFAM" id="SSF117130">
    <property type="entry name" value="CsrA-like"/>
    <property type="match status" value="1"/>
</dbReference>
<keyword evidence="3 6" id="KW-1005">Bacterial flagellum biogenesis</keyword>
<organism evidence="7 8">
    <name type="scientific">Candidatus Desulfosporosinus infrequens</name>
    <dbReference type="NCBI Taxonomy" id="2043169"/>
    <lineage>
        <taxon>Bacteria</taxon>
        <taxon>Bacillati</taxon>
        <taxon>Bacillota</taxon>
        <taxon>Clostridia</taxon>
        <taxon>Eubacteriales</taxon>
        <taxon>Desulfitobacteriaceae</taxon>
        <taxon>Desulfosporosinus</taxon>
    </lineage>
</organism>
<dbReference type="GO" id="GO:1902208">
    <property type="term" value="P:regulation of bacterial-type flagellum assembly"/>
    <property type="evidence" value="ECO:0007669"/>
    <property type="project" value="UniProtKB-UniRule"/>
</dbReference>
<dbReference type="NCBIfam" id="NF002469">
    <property type="entry name" value="PRK01712.1"/>
    <property type="match status" value="1"/>
</dbReference>
<evidence type="ECO:0000256" key="6">
    <source>
        <dbReference type="HAMAP-Rule" id="MF_00167"/>
    </source>
</evidence>
<dbReference type="GO" id="GO:0048027">
    <property type="term" value="F:mRNA 5'-UTR binding"/>
    <property type="evidence" value="ECO:0007669"/>
    <property type="project" value="UniProtKB-UniRule"/>
</dbReference>
<evidence type="ECO:0000313" key="7">
    <source>
        <dbReference type="EMBL" id="SPF54668.1"/>
    </source>
</evidence>
<dbReference type="Pfam" id="PF02599">
    <property type="entry name" value="CsrA"/>
    <property type="match status" value="1"/>
</dbReference>
<proteinExistence type="inferred from homology"/>
<accession>A0A2U3LS04</accession>
<keyword evidence="4 6" id="KW-0810">Translation regulation</keyword>
<dbReference type="GO" id="GO:0006109">
    <property type="term" value="P:regulation of carbohydrate metabolic process"/>
    <property type="evidence" value="ECO:0007669"/>
    <property type="project" value="InterPro"/>
</dbReference>
<dbReference type="OrthoDB" id="9809061at2"/>
<protein>
    <recommendedName>
        <fullName evidence="6">Translational regulator CsrA</fullName>
    </recommendedName>
</protein>
<dbReference type="GO" id="GO:0044781">
    <property type="term" value="P:bacterial-type flagellum organization"/>
    <property type="evidence" value="ECO:0007669"/>
    <property type="project" value="UniProtKB-KW"/>
</dbReference>
<sequence length="79" mass="9009">MLVLARKVNERIKIGDDIELTIVSISGDIVRIGIDAPKGLKILRNEVFDDIQRQNQEAVKEAQIQDSVQLLRNIRFPIK</sequence>
<keyword evidence="5 6" id="KW-0694">RNA-binding</keyword>
<dbReference type="InterPro" id="IPR003751">
    <property type="entry name" value="CsrA"/>
</dbReference>
<evidence type="ECO:0000256" key="2">
    <source>
        <dbReference type="ARBA" id="ARBA00022491"/>
    </source>
</evidence>
<dbReference type="NCBIfam" id="TIGR00202">
    <property type="entry name" value="csrA"/>
    <property type="match status" value="1"/>
</dbReference>
<dbReference type="Gene3D" id="2.60.40.4380">
    <property type="entry name" value="Translational regulator CsrA"/>
    <property type="match status" value="1"/>
</dbReference>
<dbReference type="GO" id="GO:0005829">
    <property type="term" value="C:cytosol"/>
    <property type="evidence" value="ECO:0007669"/>
    <property type="project" value="TreeGrafter"/>
</dbReference>
<comment type="similarity">
    <text evidence="6">Belongs to the CsrA/RsmA family.</text>
</comment>
<evidence type="ECO:0000313" key="8">
    <source>
        <dbReference type="Proteomes" id="UP000238916"/>
    </source>
</evidence>
<dbReference type="FunFam" id="2.60.40.4380:FF:000002">
    <property type="entry name" value="Translational regulator CsrA"/>
    <property type="match status" value="1"/>
</dbReference>
<dbReference type="PANTHER" id="PTHR34984:SF1">
    <property type="entry name" value="CARBON STORAGE REGULATOR"/>
    <property type="match status" value="1"/>
</dbReference>
<dbReference type="AlphaFoldDB" id="A0A2U3LS04"/>
<dbReference type="EMBL" id="OMOF01000765">
    <property type="protein sequence ID" value="SPF54668.1"/>
    <property type="molecule type" value="Genomic_DNA"/>
</dbReference>
<dbReference type="HAMAP" id="MF_00167">
    <property type="entry name" value="CsrA"/>
    <property type="match status" value="1"/>
</dbReference>
<keyword evidence="2 6" id="KW-0678">Repressor</keyword>
<reference evidence="8" key="1">
    <citation type="submission" date="2018-02" db="EMBL/GenBank/DDBJ databases">
        <authorList>
            <person name="Hausmann B."/>
        </authorList>
    </citation>
    <scope>NUCLEOTIDE SEQUENCE [LARGE SCALE GENOMIC DNA]</scope>
    <source>
        <strain evidence="8">Peat soil MAG SbF1</strain>
    </source>
</reference>
<dbReference type="PANTHER" id="PTHR34984">
    <property type="entry name" value="CARBON STORAGE REGULATOR"/>
    <property type="match status" value="1"/>
</dbReference>
<evidence type="ECO:0000256" key="4">
    <source>
        <dbReference type="ARBA" id="ARBA00022845"/>
    </source>
</evidence>